<organism evidence="3 4">
    <name type="scientific">Ligilactobacillus salivarius</name>
    <dbReference type="NCBI Taxonomy" id="1624"/>
    <lineage>
        <taxon>Bacteria</taxon>
        <taxon>Bacillati</taxon>
        <taxon>Bacillota</taxon>
        <taxon>Bacilli</taxon>
        <taxon>Lactobacillales</taxon>
        <taxon>Lactobacillaceae</taxon>
        <taxon>Ligilactobacillus</taxon>
    </lineage>
</organism>
<feature type="compositionally biased region" description="Low complexity" evidence="2">
    <location>
        <begin position="120"/>
        <end position="209"/>
    </location>
</feature>
<dbReference type="Pfam" id="PF19258">
    <property type="entry name" value="KxYKxGKxW_sig"/>
    <property type="match status" value="1"/>
</dbReference>
<dbReference type="InterPro" id="IPR022263">
    <property type="entry name" value="KxYKxGKxW"/>
</dbReference>
<sequence length="1284" mass="136143">MKFRRNKKDFFEFENDRKTHVKLYKAGKQWVSSLISSIGLIRVFKGKLDKSTMNTQLVSKEKDKKSEDKLSSDGITAALKGAAALGAVAGGTVLTTNTALADTKQLDSNQNLVNKETVNLSSGSGSSSVSDSLSTSESDVQSEASVSKSESVSLNTNSSSTSETKSNSNSSSESISESKSNSQSQASTSQSISRSESLASSSSINNSSNVTSSKAELESMVNQASAFINSSEFKSADVAYQEAYKPAIQYFQAILSDPQSGLTDSDYAYGVQQLQALQQAIKSKETPQPQVFAVGAAQDTQQTATMLTNNKGGRYIEGDKYDRIWTDFTTGSPQPHLVASRDSGQGWGYVEANIKVNRETLENGRDRWTVTFFPEKAFNSGNPGDKGGNGLVNAKFGIGLTSDYNVVSPVKIAVDTDPNHLTYGTDYQQGDVKPHKEMEFDPNKDVDANSGAVTTLNPSGTLMNPYLQKVYFVSDEVTPDIYTKSIQSGLITEGKTEAGTGIVTDGLDLQGQTVRNSSNAVSTNDKVFITNGGKEDTGHYSSDNYHTMMYFKSWGITSGPQYSSITISFETEHNLQHQANLQVGKGGYQTFSGLTAAAKSYQNAWSNMFSIYEGEEASSQTSPVRVVFKEKYVLGNQESMEIPQHEYVMRGTNDSKTITIGAKTVVNGQIYDAVNFLDISNSKDTEEQIKEHFATIARNSDLPFIEGFKRSVETTYEEINGVKTQVNTFIYTKIDTSTVKGTGQLRTDIGNLQEKIVAFTKSVANQTNQLQSLDGTTLSTLNGSDLENKVRQDYYDIVEMKGNIISEINTLLATNPRNAEELKVLKQITESMEKVAELTSKQLGDVRSFYLNSVKGLRPHVENDAYKNPKTGKNLANEALQDWQDIFSAYNGAVSQEAKRLLGITQNAKGVTVDNASTATRAEYDKAKQRVIDLIQPNQMGNTGATGTYSQIFDALSGLNDAIYNLKDEKEESLSLSTSSSQSMSVSQSLSKSASESASTSLSKSLSASTSLSESLSASTSLSESLSASTSLSESLSASTSLSESLSASTSLSESLSASTSLSESLSASTSLSESLSASTSLSESLSASTSLSESLSASTSLSESLSASTSLSESLSASTSLSESLSASTSLSESLSASTSLSESLSASTSLSESLSASTSLSESLSASTSLSESLSASTSLSESLSASTSLSESLSASTSLSESLSASTSLSESLSASTSLSESLSASTSLSESLSASTSLSESLSASTSLSESLSASTSLSESLSASTSLSESLSASTSLSE</sequence>
<name>A0AB36MEY6_9LACO</name>
<keyword evidence="1" id="KW-0732">Signal</keyword>
<gene>
    <name evidence="3" type="ORF">B5G36_10125</name>
</gene>
<feature type="region of interest" description="Disordered" evidence="2">
    <location>
        <begin position="1240"/>
        <end position="1284"/>
    </location>
</feature>
<dbReference type="InterPro" id="IPR026465">
    <property type="entry name" value="Ser_adhes_glycop_N"/>
</dbReference>
<dbReference type="RefSeq" id="WP_087368085.1">
    <property type="nucleotide sequence ID" value="NZ_NFHF01000039.1"/>
</dbReference>
<dbReference type="PANTHER" id="PTHR38634:SF2">
    <property type="entry name" value="TROPHININ"/>
    <property type="match status" value="1"/>
</dbReference>
<protein>
    <recommendedName>
        <fullName evidence="5">Accessory Sec-dependent serine-rich glycoprotein adhesin</fullName>
    </recommendedName>
</protein>
<dbReference type="NCBIfam" id="TIGR03715">
    <property type="entry name" value="KxYKxGKxW"/>
    <property type="match status" value="1"/>
</dbReference>
<reference evidence="4" key="1">
    <citation type="submission" date="2017-04" db="EMBL/GenBank/DDBJ databases">
        <title>Function of individual gut microbiota members based on whole genome sequencing of pure cultures obtained from chicken caecum.</title>
        <authorList>
            <person name="Medvecky M."/>
            <person name="Cejkova D."/>
            <person name="Polansky O."/>
            <person name="Karasova D."/>
            <person name="Kubasova T."/>
            <person name="Cizek A."/>
            <person name="Rychlik I."/>
        </authorList>
    </citation>
    <scope>NUCLEOTIDE SEQUENCE [LARGE SCALE GENOMIC DNA]</scope>
    <source>
        <strain evidence="4">An84</strain>
    </source>
</reference>
<feature type="non-terminal residue" evidence="3">
    <location>
        <position position="1284"/>
    </location>
</feature>
<evidence type="ECO:0000313" key="4">
    <source>
        <dbReference type="Proteomes" id="UP000196255"/>
    </source>
</evidence>
<dbReference type="PANTHER" id="PTHR38634">
    <property type="entry name" value="PROTEIN CBG16428"/>
    <property type="match status" value="1"/>
</dbReference>
<evidence type="ECO:0008006" key="5">
    <source>
        <dbReference type="Google" id="ProtNLM"/>
    </source>
</evidence>
<dbReference type="Proteomes" id="UP000196255">
    <property type="component" value="Unassembled WGS sequence"/>
</dbReference>
<comment type="caution">
    <text evidence="3">The sequence shown here is derived from an EMBL/GenBank/DDBJ whole genome shotgun (WGS) entry which is preliminary data.</text>
</comment>
<proteinExistence type="predicted"/>
<feature type="region of interest" description="Disordered" evidence="2">
    <location>
        <begin position="117"/>
        <end position="209"/>
    </location>
</feature>
<evidence type="ECO:0000313" key="3">
    <source>
        <dbReference type="EMBL" id="OUN16379.1"/>
    </source>
</evidence>
<accession>A0AB36MEY6</accession>
<dbReference type="NCBIfam" id="TIGR04224">
    <property type="entry name" value="ser_adhes_Nterm"/>
    <property type="match status" value="1"/>
</dbReference>
<evidence type="ECO:0000256" key="1">
    <source>
        <dbReference type="ARBA" id="ARBA00022729"/>
    </source>
</evidence>
<dbReference type="EMBL" id="NFHF01000039">
    <property type="protein sequence ID" value="OUN16379.1"/>
    <property type="molecule type" value="Genomic_DNA"/>
</dbReference>
<evidence type="ECO:0000256" key="2">
    <source>
        <dbReference type="SAM" id="MobiDB-lite"/>
    </source>
</evidence>